<reference evidence="3 4" key="1">
    <citation type="submission" date="2017-07" db="EMBL/GenBank/DDBJ databases">
        <title>An improved, manually edited Actinidia chinensis var. chinensis (kiwifruit) genome highlights the challenges associated with draft genomes and gene prediction in plants.</title>
        <authorList>
            <person name="Pilkington S."/>
            <person name="Crowhurst R."/>
            <person name="Hilario E."/>
            <person name="Nardozza S."/>
            <person name="Fraser L."/>
            <person name="Peng Y."/>
            <person name="Gunaseelan K."/>
            <person name="Simpson R."/>
            <person name="Tahir J."/>
            <person name="Deroles S."/>
            <person name="Templeton K."/>
            <person name="Luo Z."/>
            <person name="Davy M."/>
            <person name="Cheng C."/>
            <person name="Mcneilage M."/>
            <person name="Scaglione D."/>
            <person name="Liu Y."/>
            <person name="Zhang Q."/>
            <person name="Datson P."/>
            <person name="De Silva N."/>
            <person name="Gardiner S."/>
            <person name="Bassett H."/>
            <person name="Chagne D."/>
            <person name="Mccallum J."/>
            <person name="Dzierzon H."/>
            <person name="Deng C."/>
            <person name="Wang Y.-Y."/>
            <person name="Barron N."/>
            <person name="Manako K."/>
            <person name="Bowen J."/>
            <person name="Foster T."/>
            <person name="Erridge Z."/>
            <person name="Tiffin H."/>
            <person name="Waite C."/>
            <person name="Davies K."/>
            <person name="Grierson E."/>
            <person name="Laing W."/>
            <person name="Kirk R."/>
            <person name="Chen X."/>
            <person name="Wood M."/>
            <person name="Montefiori M."/>
            <person name="Brummell D."/>
            <person name="Schwinn K."/>
            <person name="Catanach A."/>
            <person name="Fullerton C."/>
            <person name="Li D."/>
            <person name="Meiyalaghan S."/>
            <person name="Nieuwenhuizen N."/>
            <person name="Read N."/>
            <person name="Prakash R."/>
            <person name="Hunter D."/>
            <person name="Zhang H."/>
            <person name="Mckenzie M."/>
            <person name="Knabel M."/>
            <person name="Harris A."/>
            <person name="Allan A."/>
            <person name="Chen A."/>
            <person name="Janssen B."/>
            <person name="Plunkett B."/>
            <person name="Dwamena C."/>
            <person name="Voogd C."/>
            <person name="Leif D."/>
            <person name="Lafferty D."/>
            <person name="Souleyre E."/>
            <person name="Varkonyi-Gasic E."/>
            <person name="Gambi F."/>
            <person name="Hanley J."/>
            <person name="Yao J.-L."/>
            <person name="Cheung J."/>
            <person name="David K."/>
            <person name="Warren B."/>
            <person name="Marsh K."/>
            <person name="Snowden K."/>
            <person name="Lin-Wang K."/>
            <person name="Brian L."/>
            <person name="Martinez-Sanchez M."/>
            <person name="Wang M."/>
            <person name="Ileperuma N."/>
            <person name="Macnee N."/>
            <person name="Campin R."/>
            <person name="Mcatee P."/>
            <person name="Drummond R."/>
            <person name="Espley R."/>
            <person name="Ireland H."/>
            <person name="Wu R."/>
            <person name="Atkinson R."/>
            <person name="Karunairetnam S."/>
            <person name="Bulley S."/>
            <person name="Chunkath S."/>
            <person name="Hanley Z."/>
            <person name="Storey R."/>
            <person name="Thrimawithana A."/>
            <person name="Thomson S."/>
            <person name="David C."/>
            <person name="Testolin R."/>
        </authorList>
    </citation>
    <scope>NUCLEOTIDE SEQUENCE [LARGE SCALE GENOMIC DNA]</scope>
    <source>
        <strain evidence="4">cv. Red5</strain>
        <tissue evidence="3">Young leaf</tissue>
    </source>
</reference>
<proteinExistence type="predicted"/>
<dbReference type="InterPro" id="IPR005162">
    <property type="entry name" value="Retrotrans_gag_dom"/>
</dbReference>
<evidence type="ECO:0000313" key="3">
    <source>
        <dbReference type="EMBL" id="PSS16205.1"/>
    </source>
</evidence>
<organism evidence="3 4">
    <name type="scientific">Actinidia chinensis var. chinensis</name>
    <name type="common">Chinese soft-hair kiwi</name>
    <dbReference type="NCBI Taxonomy" id="1590841"/>
    <lineage>
        <taxon>Eukaryota</taxon>
        <taxon>Viridiplantae</taxon>
        <taxon>Streptophyta</taxon>
        <taxon>Embryophyta</taxon>
        <taxon>Tracheophyta</taxon>
        <taxon>Spermatophyta</taxon>
        <taxon>Magnoliopsida</taxon>
        <taxon>eudicotyledons</taxon>
        <taxon>Gunneridae</taxon>
        <taxon>Pentapetalae</taxon>
        <taxon>asterids</taxon>
        <taxon>Ericales</taxon>
        <taxon>Actinidiaceae</taxon>
        <taxon>Actinidia</taxon>
    </lineage>
</organism>
<feature type="region of interest" description="Disordered" evidence="1">
    <location>
        <begin position="1"/>
        <end position="23"/>
    </location>
</feature>
<reference evidence="4" key="2">
    <citation type="journal article" date="2018" name="BMC Genomics">
        <title>A manually annotated Actinidia chinensis var. chinensis (kiwifruit) genome highlights the challenges associated with draft genomes and gene prediction in plants.</title>
        <authorList>
            <person name="Pilkington S.M."/>
            <person name="Crowhurst R."/>
            <person name="Hilario E."/>
            <person name="Nardozza S."/>
            <person name="Fraser L."/>
            <person name="Peng Y."/>
            <person name="Gunaseelan K."/>
            <person name="Simpson R."/>
            <person name="Tahir J."/>
            <person name="Deroles S.C."/>
            <person name="Templeton K."/>
            <person name="Luo Z."/>
            <person name="Davy M."/>
            <person name="Cheng C."/>
            <person name="McNeilage M."/>
            <person name="Scaglione D."/>
            <person name="Liu Y."/>
            <person name="Zhang Q."/>
            <person name="Datson P."/>
            <person name="De Silva N."/>
            <person name="Gardiner S.E."/>
            <person name="Bassett H."/>
            <person name="Chagne D."/>
            <person name="McCallum J."/>
            <person name="Dzierzon H."/>
            <person name="Deng C."/>
            <person name="Wang Y.Y."/>
            <person name="Barron L."/>
            <person name="Manako K."/>
            <person name="Bowen J."/>
            <person name="Foster T.M."/>
            <person name="Erridge Z.A."/>
            <person name="Tiffin H."/>
            <person name="Waite C.N."/>
            <person name="Davies K.M."/>
            <person name="Grierson E.P."/>
            <person name="Laing W.A."/>
            <person name="Kirk R."/>
            <person name="Chen X."/>
            <person name="Wood M."/>
            <person name="Montefiori M."/>
            <person name="Brummell D.A."/>
            <person name="Schwinn K.E."/>
            <person name="Catanach A."/>
            <person name="Fullerton C."/>
            <person name="Li D."/>
            <person name="Meiyalaghan S."/>
            <person name="Nieuwenhuizen N."/>
            <person name="Read N."/>
            <person name="Prakash R."/>
            <person name="Hunter D."/>
            <person name="Zhang H."/>
            <person name="McKenzie M."/>
            <person name="Knabel M."/>
            <person name="Harris A."/>
            <person name="Allan A.C."/>
            <person name="Gleave A."/>
            <person name="Chen A."/>
            <person name="Janssen B.J."/>
            <person name="Plunkett B."/>
            <person name="Ampomah-Dwamena C."/>
            <person name="Voogd C."/>
            <person name="Leif D."/>
            <person name="Lafferty D."/>
            <person name="Souleyre E.J.F."/>
            <person name="Varkonyi-Gasic E."/>
            <person name="Gambi F."/>
            <person name="Hanley J."/>
            <person name="Yao J.L."/>
            <person name="Cheung J."/>
            <person name="David K.M."/>
            <person name="Warren B."/>
            <person name="Marsh K."/>
            <person name="Snowden K.C."/>
            <person name="Lin-Wang K."/>
            <person name="Brian L."/>
            <person name="Martinez-Sanchez M."/>
            <person name="Wang M."/>
            <person name="Ileperuma N."/>
            <person name="Macnee N."/>
            <person name="Campin R."/>
            <person name="McAtee P."/>
            <person name="Drummond R.S.M."/>
            <person name="Espley R.V."/>
            <person name="Ireland H.S."/>
            <person name="Wu R."/>
            <person name="Atkinson R.G."/>
            <person name="Karunairetnam S."/>
            <person name="Bulley S."/>
            <person name="Chunkath S."/>
            <person name="Hanley Z."/>
            <person name="Storey R."/>
            <person name="Thrimawithana A.H."/>
            <person name="Thomson S."/>
            <person name="David C."/>
            <person name="Testolin R."/>
            <person name="Huang H."/>
            <person name="Hellens R.P."/>
            <person name="Schaffer R.J."/>
        </authorList>
    </citation>
    <scope>NUCLEOTIDE SEQUENCE [LARGE SCALE GENOMIC DNA]</scope>
    <source>
        <strain evidence="4">cv. Red5</strain>
    </source>
</reference>
<dbReference type="AlphaFoldDB" id="A0A2R6QWT3"/>
<name>A0A2R6QWT3_ACTCC</name>
<dbReference type="EMBL" id="NKQK01000012">
    <property type="protein sequence ID" value="PSS16205.1"/>
    <property type="molecule type" value="Genomic_DNA"/>
</dbReference>
<accession>A0A2R6QWT3</accession>
<evidence type="ECO:0000259" key="2">
    <source>
        <dbReference type="Pfam" id="PF03732"/>
    </source>
</evidence>
<gene>
    <name evidence="3" type="ORF">CEY00_Acc13702</name>
</gene>
<dbReference type="InParanoid" id="A0A2R6QWT3"/>
<dbReference type="Pfam" id="PF03732">
    <property type="entry name" value="Retrotrans_gag"/>
    <property type="match status" value="1"/>
</dbReference>
<dbReference type="PANTHER" id="PTHR33223">
    <property type="entry name" value="CCHC-TYPE DOMAIN-CONTAINING PROTEIN"/>
    <property type="match status" value="1"/>
</dbReference>
<dbReference type="PANTHER" id="PTHR33223:SF10">
    <property type="entry name" value="AMINOTRANSFERASE-LIKE PLANT MOBILE DOMAIN-CONTAINING PROTEIN"/>
    <property type="match status" value="1"/>
</dbReference>
<protein>
    <submittedName>
        <fullName evidence="3">Kinesin-1 heavy chain like</fullName>
    </submittedName>
</protein>
<comment type="caution">
    <text evidence="3">The sequence shown here is derived from an EMBL/GenBank/DDBJ whole genome shotgun (WGS) entry which is preliminary data.</text>
</comment>
<dbReference type="OrthoDB" id="10511428at2759"/>
<sequence>MNENNARLIQHLTKNNPPPPAAPIPEVERSLNSNNRAMMSLKVTGVLIEHEIGDVNHPVRAVGEKKVQCHQNLGHLAGLLKQSNVQGFLCYPKKGSARSWFRKLSPRTIDSFGDLSRLVVANFMSCRVKQQKASHLFTIHQKETKSLKDYVKRFNQAVLEVEDPSNKAEKYIVAEELVKAKQRRRGRDDHKIKELDTRRSDYREEVKNKRSDRDSREEVKNKRFDWDSRRTNDKRPCIPPRRPELRILIDNGRSADILFISAFDKMKIGLDKLYLLHTSLLEFGGNTTYPLEWIKLPVTLGTESYPTTVW</sequence>
<dbReference type="Proteomes" id="UP000241394">
    <property type="component" value="Chromosome LG12"/>
</dbReference>
<feature type="domain" description="Retrotransposon gag" evidence="2">
    <location>
        <begin position="94"/>
        <end position="166"/>
    </location>
</feature>
<evidence type="ECO:0000313" key="4">
    <source>
        <dbReference type="Proteomes" id="UP000241394"/>
    </source>
</evidence>
<feature type="compositionally biased region" description="Polar residues" evidence="1">
    <location>
        <begin position="1"/>
        <end position="15"/>
    </location>
</feature>
<dbReference type="Gramene" id="PSS16205">
    <property type="protein sequence ID" value="PSS16205"/>
    <property type="gene ID" value="CEY00_Acc13702"/>
</dbReference>
<evidence type="ECO:0000256" key="1">
    <source>
        <dbReference type="SAM" id="MobiDB-lite"/>
    </source>
</evidence>
<keyword evidence="4" id="KW-1185">Reference proteome</keyword>